<evidence type="ECO:0000256" key="11">
    <source>
        <dbReference type="ARBA" id="ARBA00023136"/>
    </source>
</evidence>
<dbReference type="GO" id="GO:0016036">
    <property type="term" value="P:cellular response to phosphate starvation"/>
    <property type="evidence" value="ECO:0007669"/>
    <property type="project" value="TreeGrafter"/>
</dbReference>
<keyword evidence="7" id="KW-0547">Nucleotide-binding</keyword>
<dbReference type="InterPro" id="IPR003594">
    <property type="entry name" value="HATPase_dom"/>
</dbReference>
<evidence type="ECO:0000256" key="12">
    <source>
        <dbReference type="ARBA" id="ARBA00039401"/>
    </source>
</evidence>
<dbReference type="PRINTS" id="PR00344">
    <property type="entry name" value="BCTRLSENSOR"/>
</dbReference>
<dbReference type="PANTHER" id="PTHR45453">
    <property type="entry name" value="PHOSPHATE REGULON SENSOR PROTEIN PHOR"/>
    <property type="match status" value="1"/>
</dbReference>
<dbReference type="STRING" id="1610493.RPIT_11315"/>
<keyword evidence="16" id="KW-1185">Reference proteome</keyword>
<protein>
    <recommendedName>
        <fullName evidence="12">Sensor-like histidine kinase SenX3</fullName>
        <ecNumber evidence="3">2.7.13.3</ecNumber>
    </recommendedName>
</protein>
<evidence type="ECO:0000256" key="1">
    <source>
        <dbReference type="ARBA" id="ARBA00000085"/>
    </source>
</evidence>
<dbReference type="CDD" id="cd00075">
    <property type="entry name" value="HATPase"/>
    <property type="match status" value="1"/>
</dbReference>
<dbReference type="GO" id="GO:0000155">
    <property type="term" value="F:phosphorelay sensor kinase activity"/>
    <property type="evidence" value="ECO:0007669"/>
    <property type="project" value="InterPro"/>
</dbReference>
<evidence type="ECO:0000256" key="6">
    <source>
        <dbReference type="ARBA" id="ARBA00022679"/>
    </source>
</evidence>
<comment type="subcellular location">
    <subcellularLocation>
        <location evidence="2">Cell membrane</location>
    </subcellularLocation>
</comment>
<dbReference type="FunFam" id="1.10.287.130:FF:000008">
    <property type="entry name" value="Two-component sensor histidine kinase"/>
    <property type="match status" value="1"/>
</dbReference>
<evidence type="ECO:0000256" key="2">
    <source>
        <dbReference type="ARBA" id="ARBA00004236"/>
    </source>
</evidence>
<dbReference type="KEGG" id="tfl:RPIT_11315"/>
<dbReference type="CDD" id="cd00082">
    <property type="entry name" value="HisKA"/>
    <property type="match status" value="1"/>
</dbReference>
<keyword evidence="13" id="KW-0812">Transmembrane</keyword>
<comment type="catalytic activity">
    <reaction evidence="1">
        <text>ATP + protein L-histidine = ADP + protein N-phospho-L-histidine.</text>
        <dbReference type="EC" id="2.7.13.3"/>
    </reaction>
</comment>
<keyword evidence="13" id="KW-1133">Transmembrane helix</keyword>
<dbReference type="SUPFAM" id="SSF47384">
    <property type="entry name" value="Homodimeric domain of signal transducing histidine kinase"/>
    <property type="match status" value="1"/>
</dbReference>
<dbReference type="GO" id="GO:0005524">
    <property type="term" value="F:ATP binding"/>
    <property type="evidence" value="ECO:0007669"/>
    <property type="project" value="UniProtKB-KW"/>
</dbReference>
<dbReference type="InterPro" id="IPR050351">
    <property type="entry name" value="BphY/WalK/GraS-like"/>
</dbReference>
<dbReference type="SMART" id="SM00387">
    <property type="entry name" value="HATPase_c"/>
    <property type="match status" value="1"/>
</dbReference>
<dbReference type="InterPro" id="IPR005467">
    <property type="entry name" value="His_kinase_dom"/>
</dbReference>
<dbReference type="AlphaFoldDB" id="A0A1Q2CGR9"/>
<dbReference type="GO" id="GO:0005886">
    <property type="term" value="C:plasma membrane"/>
    <property type="evidence" value="ECO:0007669"/>
    <property type="project" value="UniProtKB-SubCell"/>
</dbReference>
<dbReference type="InterPro" id="IPR036890">
    <property type="entry name" value="HATPase_C_sf"/>
</dbReference>
<evidence type="ECO:0000256" key="4">
    <source>
        <dbReference type="ARBA" id="ARBA00022475"/>
    </source>
</evidence>
<keyword evidence="9" id="KW-0067">ATP-binding</keyword>
<dbReference type="InterPro" id="IPR003661">
    <property type="entry name" value="HisK_dim/P_dom"/>
</dbReference>
<evidence type="ECO:0000256" key="7">
    <source>
        <dbReference type="ARBA" id="ARBA00022741"/>
    </source>
</evidence>
<proteinExistence type="predicted"/>
<keyword evidence="4" id="KW-1003">Cell membrane</keyword>
<evidence type="ECO:0000256" key="3">
    <source>
        <dbReference type="ARBA" id="ARBA00012438"/>
    </source>
</evidence>
<feature type="transmembrane region" description="Helical" evidence="13">
    <location>
        <begin position="6"/>
        <end position="29"/>
    </location>
</feature>
<dbReference type="PANTHER" id="PTHR45453:SF1">
    <property type="entry name" value="PHOSPHATE REGULON SENSOR PROTEIN PHOR"/>
    <property type="match status" value="1"/>
</dbReference>
<gene>
    <name evidence="15" type="ORF">RPIT_11315</name>
</gene>
<dbReference type="Gene3D" id="1.10.287.130">
    <property type="match status" value="1"/>
</dbReference>
<dbReference type="Gene3D" id="3.30.565.10">
    <property type="entry name" value="Histidine kinase-like ATPase, C-terminal domain"/>
    <property type="match status" value="1"/>
</dbReference>
<dbReference type="FunFam" id="3.30.565.10:FF:000006">
    <property type="entry name" value="Sensor histidine kinase WalK"/>
    <property type="match status" value="1"/>
</dbReference>
<reference evidence="15 16" key="1">
    <citation type="journal article" date="2016" name="Int. J. Syst. Evol. Microbiol.">
        <title>Tessaracoccus flavus sp. nov., isolated from the drainage system of a lindane-producing factory.</title>
        <authorList>
            <person name="Kumari R."/>
            <person name="Singh P."/>
            <person name="Schumann P."/>
            <person name="Lal R."/>
        </authorList>
    </citation>
    <scope>NUCLEOTIDE SEQUENCE [LARGE SCALE GENOMIC DNA]</scope>
    <source>
        <strain evidence="15 16">RP1T</strain>
    </source>
</reference>
<keyword evidence="11 13" id="KW-0472">Membrane</keyword>
<keyword evidence="10" id="KW-0902">Two-component regulatory system</keyword>
<keyword evidence="6" id="KW-0808">Transferase</keyword>
<evidence type="ECO:0000259" key="14">
    <source>
        <dbReference type="PROSITE" id="PS50109"/>
    </source>
</evidence>
<dbReference type="InterPro" id="IPR004358">
    <property type="entry name" value="Sig_transdc_His_kin-like_C"/>
</dbReference>
<name>A0A1Q2CGR9_9ACTN</name>
<accession>A0A1Q2CGR9</accession>
<dbReference type="GO" id="GO:0004721">
    <property type="term" value="F:phosphoprotein phosphatase activity"/>
    <property type="evidence" value="ECO:0007669"/>
    <property type="project" value="TreeGrafter"/>
</dbReference>
<feature type="domain" description="Histidine kinase" evidence="14">
    <location>
        <begin position="160"/>
        <end position="380"/>
    </location>
</feature>
<dbReference type="EC" id="2.7.13.3" evidence="3"/>
<dbReference type="EMBL" id="CP019605">
    <property type="protein sequence ID" value="AQP45311.1"/>
    <property type="molecule type" value="Genomic_DNA"/>
</dbReference>
<dbReference type="SUPFAM" id="SSF55874">
    <property type="entry name" value="ATPase domain of HSP90 chaperone/DNA topoisomerase II/histidine kinase"/>
    <property type="match status" value="1"/>
</dbReference>
<organism evidence="15 16">
    <name type="scientific">Tessaracoccus flavus</name>
    <dbReference type="NCBI Taxonomy" id="1610493"/>
    <lineage>
        <taxon>Bacteria</taxon>
        <taxon>Bacillati</taxon>
        <taxon>Actinomycetota</taxon>
        <taxon>Actinomycetes</taxon>
        <taxon>Propionibacteriales</taxon>
        <taxon>Propionibacteriaceae</taxon>
        <taxon>Tessaracoccus</taxon>
    </lineage>
</organism>
<evidence type="ECO:0000256" key="8">
    <source>
        <dbReference type="ARBA" id="ARBA00022777"/>
    </source>
</evidence>
<dbReference type="Proteomes" id="UP000188324">
    <property type="component" value="Chromosome"/>
</dbReference>
<keyword evidence="8" id="KW-0418">Kinase</keyword>
<evidence type="ECO:0000256" key="5">
    <source>
        <dbReference type="ARBA" id="ARBA00022553"/>
    </source>
</evidence>
<evidence type="ECO:0000313" key="15">
    <source>
        <dbReference type="EMBL" id="AQP45311.1"/>
    </source>
</evidence>
<dbReference type="InterPro" id="IPR036097">
    <property type="entry name" value="HisK_dim/P_sf"/>
</dbReference>
<dbReference type="Pfam" id="PF00512">
    <property type="entry name" value="HisKA"/>
    <property type="match status" value="1"/>
</dbReference>
<dbReference type="Pfam" id="PF02518">
    <property type="entry name" value="HATPase_c"/>
    <property type="match status" value="1"/>
</dbReference>
<dbReference type="OrthoDB" id="9813151at2"/>
<dbReference type="SMART" id="SM00388">
    <property type="entry name" value="HisKA"/>
    <property type="match status" value="1"/>
</dbReference>
<evidence type="ECO:0000256" key="9">
    <source>
        <dbReference type="ARBA" id="ARBA00022840"/>
    </source>
</evidence>
<evidence type="ECO:0000313" key="16">
    <source>
        <dbReference type="Proteomes" id="UP000188324"/>
    </source>
</evidence>
<dbReference type="PROSITE" id="PS50109">
    <property type="entry name" value="HIS_KIN"/>
    <property type="match status" value="1"/>
</dbReference>
<evidence type="ECO:0000256" key="10">
    <source>
        <dbReference type="ARBA" id="ARBA00023012"/>
    </source>
</evidence>
<keyword evidence="5" id="KW-0597">Phosphoprotein</keyword>
<evidence type="ECO:0000256" key="13">
    <source>
        <dbReference type="SAM" id="Phobius"/>
    </source>
</evidence>
<sequence length="391" mass="42430">MMIDMHPALAGLIGAGLALTCCLFVYLVYRGREGWRQLEAQRQAEKASAELRDVLSTVASGALLVGPHDEILMVNEAGEALGLARGNRVGFPELLDRVRAVRSSGEQYRGPIVRAAHPGVEGLELAARVSPMVDDNVLVIADDESAQRRVDAVRRDFVANISHELKTPIGAVSVLAEAIEAASDDPESVQRFATRMQVEAARLAELVNQIIDLSRLQSSDPMLTRELVAVDEIVSEAIARSQERANKRHVNLILASTARVSVMGDRWQLVDAVSNLVQNAINYSDERARVAVSVIPTTVDGVPVVEIKVSDNGIGIRPEDQERIFERFYRVDYGRSRQSGGTGLGLSIVRHIAVAHGGSVRVWSRPGQGSTFTLQLPAHPGDQPDTEESSS</sequence>